<name>A0A6A6QPI1_9PEZI</name>
<dbReference type="EMBL" id="MU004193">
    <property type="protein sequence ID" value="KAF2492817.1"/>
    <property type="molecule type" value="Genomic_DNA"/>
</dbReference>
<reference evidence="2" key="1">
    <citation type="journal article" date="2020" name="Stud. Mycol.">
        <title>101 Dothideomycetes genomes: a test case for predicting lifestyles and emergence of pathogens.</title>
        <authorList>
            <person name="Haridas S."/>
            <person name="Albert R."/>
            <person name="Binder M."/>
            <person name="Bloem J."/>
            <person name="Labutti K."/>
            <person name="Salamov A."/>
            <person name="Andreopoulos B."/>
            <person name="Baker S."/>
            <person name="Barry K."/>
            <person name="Bills G."/>
            <person name="Bluhm B."/>
            <person name="Cannon C."/>
            <person name="Castanera R."/>
            <person name="Culley D."/>
            <person name="Daum C."/>
            <person name="Ezra D."/>
            <person name="Gonzalez J."/>
            <person name="Henrissat B."/>
            <person name="Kuo A."/>
            <person name="Liang C."/>
            <person name="Lipzen A."/>
            <person name="Lutzoni F."/>
            <person name="Magnuson J."/>
            <person name="Mondo S."/>
            <person name="Nolan M."/>
            <person name="Ohm R."/>
            <person name="Pangilinan J."/>
            <person name="Park H.-J."/>
            <person name="Ramirez L."/>
            <person name="Alfaro M."/>
            <person name="Sun H."/>
            <person name="Tritt A."/>
            <person name="Yoshinaga Y."/>
            <person name="Zwiers L.-H."/>
            <person name="Turgeon B."/>
            <person name="Goodwin S."/>
            <person name="Spatafora J."/>
            <person name="Crous P."/>
            <person name="Grigoriev I."/>
        </authorList>
    </citation>
    <scope>NUCLEOTIDE SEQUENCE</scope>
    <source>
        <strain evidence="2">CBS 269.34</strain>
    </source>
</reference>
<dbReference type="Proteomes" id="UP000799750">
    <property type="component" value="Unassembled WGS sequence"/>
</dbReference>
<dbReference type="AlphaFoldDB" id="A0A6A6QPI1"/>
<keyword evidence="1" id="KW-0812">Transmembrane</keyword>
<evidence type="ECO:0000313" key="2">
    <source>
        <dbReference type="EMBL" id="KAF2492817.1"/>
    </source>
</evidence>
<sequence length="361" mass="41162">MGADYQSLPTELRCQIVSELVDTIHLLHSKPPLLGSPNLRQVCHQMADDLDLLSASWIPPKDTIALCYTPSSIAMLTALQTHYATIARVSNRPWHGFRILELLLYSKAAFSSDSGAPQFIKFLNWHHGMGLTPFHQKWFDALRHLPLAINLIRIDLTRPDNYIPNTFCSLSTHELWMKCEELFVTMAVVLQFDRDDALALPGASRWNFPNPFVLGRSWATILRPPRGFELFEELHTIKLEVCGTLRAQDIAEFDRDTWFGFWGACAGRSKFYDLSEFGVKRQGRKGKAVAAGMRVAVIVVMLGFPLLWKLMQWRWRFWSKRLAWLAETGGKDVVRFAFLMEVTFVLVAVVTIAYGICALMK</sequence>
<organism evidence="2 3">
    <name type="scientific">Lophium mytilinum</name>
    <dbReference type="NCBI Taxonomy" id="390894"/>
    <lineage>
        <taxon>Eukaryota</taxon>
        <taxon>Fungi</taxon>
        <taxon>Dikarya</taxon>
        <taxon>Ascomycota</taxon>
        <taxon>Pezizomycotina</taxon>
        <taxon>Dothideomycetes</taxon>
        <taxon>Pleosporomycetidae</taxon>
        <taxon>Mytilinidiales</taxon>
        <taxon>Mytilinidiaceae</taxon>
        <taxon>Lophium</taxon>
    </lineage>
</organism>
<feature type="transmembrane region" description="Helical" evidence="1">
    <location>
        <begin position="336"/>
        <end position="360"/>
    </location>
</feature>
<keyword evidence="3" id="KW-1185">Reference proteome</keyword>
<protein>
    <submittedName>
        <fullName evidence="2">Uncharacterized protein</fullName>
    </submittedName>
</protein>
<evidence type="ECO:0000256" key="1">
    <source>
        <dbReference type="SAM" id="Phobius"/>
    </source>
</evidence>
<proteinExistence type="predicted"/>
<evidence type="ECO:0000313" key="3">
    <source>
        <dbReference type="Proteomes" id="UP000799750"/>
    </source>
</evidence>
<accession>A0A6A6QPI1</accession>
<keyword evidence="1" id="KW-0472">Membrane</keyword>
<keyword evidence="1" id="KW-1133">Transmembrane helix</keyword>
<gene>
    <name evidence="2" type="ORF">BU16DRAFT_91330</name>
</gene>
<feature type="transmembrane region" description="Helical" evidence="1">
    <location>
        <begin position="288"/>
        <end position="308"/>
    </location>
</feature>